<dbReference type="Gene3D" id="3.40.50.300">
    <property type="entry name" value="P-loop containing nucleotide triphosphate hydrolases"/>
    <property type="match status" value="2"/>
</dbReference>
<dbReference type="Pfam" id="PF13514">
    <property type="entry name" value="AAA_27"/>
    <property type="match status" value="1"/>
</dbReference>
<dbReference type="InterPro" id="IPR038734">
    <property type="entry name" value="YhaN_AAA"/>
</dbReference>
<dbReference type="PANTHER" id="PTHR32182:SF0">
    <property type="entry name" value="DNA REPLICATION AND REPAIR PROTEIN RECF"/>
    <property type="match status" value="1"/>
</dbReference>
<dbReference type="RefSeq" id="WP_272011678.1">
    <property type="nucleotide sequence ID" value="NZ_JAQNDN010000028.1"/>
</dbReference>
<feature type="domain" description="YhaN AAA" evidence="2">
    <location>
        <begin position="4"/>
        <end position="54"/>
    </location>
</feature>
<feature type="coiled-coil region" evidence="1">
    <location>
        <begin position="441"/>
        <end position="471"/>
    </location>
</feature>
<dbReference type="PANTHER" id="PTHR32182">
    <property type="entry name" value="DNA REPLICATION AND REPAIR PROTEIN RECF"/>
    <property type="match status" value="1"/>
</dbReference>
<feature type="coiled-coil region" evidence="1">
    <location>
        <begin position="184"/>
        <end position="294"/>
    </location>
</feature>
<comment type="caution">
    <text evidence="3">The sequence shown here is derived from an EMBL/GenBank/DDBJ whole genome shotgun (WGS) entry which is preliminary data.</text>
</comment>
<dbReference type="SUPFAM" id="SSF52540">
    <property type="entry name" value="P-loop containing nucleoside triphosphate hydrolases"/>
    <property type="match status" value="1"/>
</dbReference>
<dbReference type="Proteomes" id="UP001217838">
    <property type="component" value="Unassembled WGS sequence"/>
</dbReference>
<gene>
    <name evidence="3" type="ORF">POL58_50085</name>
</gene>
<evidence type="ECO:0000313" key="3">
    <source>
        <dbReference type="EMBL" id="MDC0675981.1"/>
    </source>
</evidence>
<protein>
    <submittedName>
        <fullName evidence="3">AAA family ATPase</fullName>
    </submittedName>
</protein>
<sequence>MLWLTRLEMERFGPFAERQVLDFPNEPGVTVVYGENMRGKTSLLNAIRYAFFGTVLSRGSRERRLHTISNRESSAHGVFGFSVSLGFTFDGQEYELVRECQPKVRRPTSDDDYEKSVMLRCGRSVCGPQERERTLHQIFPKEVSRFFLFDGELLQEYEELLYSDSDTGPKISGAIERILGVPILKRAKLHLTQLGAEADKEEAREAAKQKGTEQVGIALQQATEQKEEHLREIGRLEKKLEELSRLRSEIDQYLDSNQRYSGVLEERDKVSKALDQARREEKVYQTKLQDAMSQAWRSLLRDTIKAAREAANEEAQRDFEALVLKLRAEAIDRGQCGTCEQEINPKMRARLKRTLPKDQVTPPRVSTAMTRLADLQKFNDSDNSGEIRQLWQRLKDLRLDQIAKEDHLSDLDNQLSEADPETMRRSKASRNDVLDKIGVVKAALIAETKKAEQKEQNAQRLREKLDATSTSDAGTSRVKARILRDAAAVFQAAVDQYKAELRTRVEETATKLFKSMTTEKHDYAGLSINESYGLSIMHREGTAEDGRSAGAEHVVALALMGALQKNAPLRGPIVMDSPFGRLDESHTTNVIQTLPEMAQQVILLVYEAEVERSRMRQLLGKRLLREYQLERVSARHTRVSKVSKGREVGHGAR</sequence>
<organism evidence="3 4">
    <name type="scientific">Nannocystis radixulma</name>
    <dbReference type="NCBI Taxonomy" id="2995305"/>
    <lineage>
        <taxon>Bacteria</taxon>
        <taxon>Pseudomonadati</taxon>
        <taxon>Myxococcota</taxon>
        <taxon>Polyangia</taxon>
        <taxon>Nannocystales</taxon>
        <taxon>Nannocystaceae</taxon>
        <taxon>Nannocystis</taxon>
    </lineage>
</organism>
<keyword evidence="1" id="KW-0175">Coiled coil</keyword>
<evidence type="ECO:0000313" key="4">
    <source>
        <dbReference type="Proteomes" id="UP001217838"/>
    </source>
</evidence>
<dbReference type="EMBL" id="JAQNDN010000028">
    <property type="protein sequence ID" value="MDC0675981.1"/>
    <property type="molecule type" value="Genomic_DNA"/>
</dbReference>
<evidence type="ECO:0000259" key="2">
    <source>
        <dbReference type="Pfam" id="PF13514"/>
    </source>
</evidence>
<accession>A0ABT5BST7</accession>
<dbReference type="InterPro" id="IPR027417">
    <property type="entry name" value="P-loop_NTPase"/>
</dbReference>
<reference evidence="3 4" key="1">
    <citation type="submission" date="2022-11" db="EMBL/GenBank/DDBJ databases">
        <title>Minimal conservation of predation-associated metabolite biosynthetic gene clusters underscores biosynthetic potential of Myxococcota including descriptions for ten novel species: Archangium lansinium sp. nov., Myxococcus landrumus sp. nov., Nannocystis bai.</title>
        <authorList>
            <person name="Ahearne A."/>
            <person name="Stevens C."/>
            <person name="Dowd S."/>
        </authorList>
    </citation>
    <scope>NUCLEOTIDE SEQUENCE [LARGE SCALE GENOMIC DNA]</scope>
    <source>
        <strain evidence="3 4">NCELM</strain>
    </source>
</reference>
<proteinExistence type="predicted"/>
<keyword evidence="4" id="KW-1185">Reference proteome</keyword>
<name>A0ABT5BST7_9BACT</name>
<evidence type="ECO:0000256" key="1">
    <source>
        <dbReference type="SAM" id="Coils"/>
    </source>
</evidence>